<dbReference type="KEGG" id="ddf:DEFDS_0807"/>
<feature type="transmembrane region" description="Helical" evidence="10">
    <location>
        <begin position="302"/>
        <end position="324"/>
    </location>
</feature>
<dbReference type="PANTHER" id="PTHR43298:SF2">
    <property type="entry name" value="FMN_FAD EXPORTER YEEO-RELATED"/>
    <property type="match status" value="1"/>
</dbReference>
<accession>D3PCG2</accession>
<feature type="transmembrane region" description="Helical" evidence="10">
    <location>
        <begin position="267"/>
        <end position="290"/>
    </location>
</feature>
<feature type="transmembrane region" description="Helical" evidence="10">
    <location>
        <begin position="12"/>
        <end position="34"/>
    </location>
</feature>
<dbReference type="eggNOG" id="COG0534">
    <property type="taxonomic scope" value="Bacteria"/>
</dbReference>
<evidence type="ECO:0000256" key="5">
    <source>
        <dbReference type="ARBA" id="ARBA00022692"/>
    </source>
</evidence>
<gene>
    <name evidence="11" type="ordered locus">DEFDS_0807</name>
</gene>
<keyword evidence="3" id="KW-0050">Antiport</keyword>
<dbReference type="CDD" id="cd13137">
    <property type="entry name" value="MATE_NorM_like"/>
    <property type="match status" value="1"/>
</dbReference>
<evidence type="ECO:0000256" key="2">
    <source>
        <dbReference type="ARBA" id="ARBA00022448"/>
    </source>
</evidence>
<dbReference type="Proteomes" id="UP000001520">
    <property type="component" value="Chromosome"/>
</dbReference>
<evidence type="ECO:0000256" key="1">
    <source>
        <dbReference type="ARBA" id="ARBA00004651"/>
    </source>
</evidence>
<feature type="transmembrane region" description="Helical" evidence="10">
    <location>
        <begin position="344"/>
        <end position="365"/>
    </location>
</feature>
<proteinExistence type="predicted"/>
<feature type="transmembrane region" description="Helical" evidence="10">
    <location>
        <begin position="225"/>
        <end position="247"/>
    </location>
</feature>
<feature type="transmembrane region" description="Helical" evidence="10">
    <location>
        <begin position="46"/>
        <end position="68"/>
    </location>
</feature>
<comment type="subcellular location">
    <subcellularLocation>
        <location evidence="1">Cell membrane</location>
        <topology evidence="1">Multi-pass membrane protein</topology>
    </subcellularLocation>
</comment>
<dbReference type="Pfam" id="PF01554">
    <property type="entry name" value="MatE"/>
    <property type="match status" value="2"/>
</dbReference>
<dbReference type="GO" id="GO:0015297">
    <property type="term" value="F:antiporter activity"/>
    <property type="evidence" value="ECO:0007669"/>
    <property type="project" value="UniProtKB-KW"/>
</dbReference>
<organism evidence="11 12">
    <name type="scientific">Deferribacter desulfuricans (strain DSM 14783 / JCM 11476 / NBRC 101012 / SSM1)</name>
    <dbReference type="NCBI Taxonomy" id="639282"/>
    <lineage>
        <taxon>Bacteria</taxon>
        <taxon>Pseudomonadati</taxon>
        <taxon>Deferribacterota</taxon>
        <taxon>Deferribacteres</taxon>
        <taxon>Deferribacterales</taxon>
        <taxon>Deferribacteraceae</taxon>
        <taxon>Deferribacter</taxon>
    </lineage>
</organism>
<feature type="transmembrane region" description="Helical" evidence="10">
    <location>
        <begin position="88"/>
        <end position="107"/>
    </location>
</feature>
<dbReference type="HOGENOM" id="CLU_012893_5_3_0"/>
<keyword evidence="4" id="KW-1003">Cell membrane</keyword>
<evidence type="ECO:0000313" key="11">
    <source>
        <dbReference type="EMBL" id="BAI80285.1"/>
    </source>
</evidence>
<dbReference type="PIRSF" id="PIRSF006603">
    <property type="entry name" value="DinF"/>
    <property type="match status" value="1"/>
</dbReference>
<dbReference type="InterPro" id="IPR050222">
    <property type="entry name" value="MATE_MdtK"/>
</dbReference>
<evidence type="ECO:0000256" key="4">
    <source>
        <dbReference type="ARBA" id="ARBA00022475"/>
    </source>
</evidence>
<dbReference type="InterPro" id="IPR048279">
    <property type="entry name" value="MdtK-like"/>
</dbReference>
<dbReference type="InterPro" id="IPR002528">
    <property type="entry name" value="MATE_fam"/>
</dbReference>
<dbReference type="NCBIfam" id="TIGR00797">
    <property type="entry name" value="matE"/>
    <property type="match status" value="1"/>
</dbReference>
<keyword evidence="2" id="KW-0813">Transport</keyword>
<keyword evidence="5 10" id="KW-0812">Transmembrane</keyword>
<dbReference type="GO" id="GO:0042910">
    <property type="term" value="F:xenobiotic transmembrane transporter activity"/>
    <property type="evidence" value="ECO:0007669"/>
    <property type="project" value="InterPro"/>
</dbReference>
<keyword evidence="12" id="KW-1185">Reference proteome</keyword>
<sequence>MKSLIKKSWQVSWPMILIMFAEFIISITDVYIAGKLGKEYQASVGFVSQIYFVLIVVINAVTMGTVALISRKWSEKNEKNLKISISTVYYFALLIGFITTIFGVLFAKKITLLMPIHKEIRNIAAELAYIYTFGVLFHYILILTNGVLRSINKVKLSLLTMIIICLSNVGLNFYFVFHTNLYFKGIALSTVFSVIIGAILNTIYLSKYIIFIVPKIEIITKVLKVGVPSGILQIGWQLGSTVLFFIINKLKTNPVEVMAAFTNGIRIESAIFLPAFAFNMANAVIVGNLLGEKKKNEAYKNGIVTAIMGAIIVTFMTIIIILNANKIANILSNNQVVIKETVKYLIISMISEPFMAFGVILGGGISGAGDTKSVMKIVLSSLWLIRIPLAFIGVVFLKFDATFIWWCMNLSIFIQCFLIFRHYKSKRWQKDEL</sequence>
<protein>
    <recommendedName>
        <fullName evidence="9">Multidrug-efflux transporter</fullName>
    </recommendedName>
</protein>
<name>D3PCG2_DEFDS</name>
<dbReference type="PANTHER" id="PTHR43298">
    <property type="entry name" value="MULTIDRUG RESISTANCE PROTEIN NORM-RELATED"/>
    <property type="match status" value="1"/>
</dbReference>
<evidence type="ECO:0000313" key="12">
    <source>
        <dbReference type="Proteomes" id="UP000001520"/>
    </source>
</evidence>
<keyword evidence="7" id="KW-0406">Ion transport</keyword>
<evidence type="ECO:0000256" key="9">
    <source>
        <dbReference type="ARBA" id="ARBA00031636"/>
    </source>
</evidence>
<feature type="transmembrane region" description="Helical" evidence="10">
    <location>
        <begin position="181"/>
        <end position="204"/>
    </location>
</feature>
<dbReference type="GO" id="GO:0006811">
    <property type="term" value="P:monoatomic ion transport"/>
    <property type="evidence" value="ECO:0007669"/>
    <property type="project" value="UniProtKB-KW"/>
</dbReference>
<dbReference type="OrthoDB" id="9776324at2"/>
<feature type="transmembrane region" description="Helical" evidence="10">
    <location>
        <begin position="403"/>
        <end position="420"/>
    </location>
</feature>
<feature type="transmembrane region" description="Helical" evidence="10">
    <location>
        <begin position="127"/>
        <end position="144"/>
    </location>
</feature>
<dbReference type="GO" id="GO:0005886">
    <property type="term" value="C:plasma membrane"/>
    <property type="evidence" value="ECO:0007669"/>
    <property type="project" value="UniProtKB-SubCell"/>
</dbReference>
<evidence type="ECO:0000256" key="7">
    <source>
        <dbReference type="ARBA" id="ARBA00023065"/>
    </source>
</evidence>
<dbReference type="EMBL" id="AP011529">
    <property type="protein sequence ID" value="BAI80285.1"/>
    <property type="molecule type" value="Genomic_DNA"/>
</dbReference>
<evidence type="ECO:0000256" key="6">
    <source>
        <dbReference type="ARBA" id="ARBA00022989"/>
    </source>
</evidence>
<feature type="transmembrane region" description="Helical" evidence="10">
    <location>
        <begin position="156"/>
        <end position="175"/>
    </location>
</feature>
<reference evidence="11 12" key="1">
    <citation type="journal article" date="2010" name="DNA Res.">
        <title>Bacterial lifestyle in a deep-sea hydrothermal vent chimney revealed by the genome sequence of the thermophilic bacterium Deferribacter desulfuricans SSM1.</title>
        <authorList>
            <person name="Takaki Y."/>
            <person name="Shimamura S."/>
            <person name="Nakagawa S."/>
            <person name="Fukuhara Y."/>
            <person name="Horikawa H."/>
            <person name="Ankai A."/>
            <person name="Harada T."/>
            <person name="Hosoyama A."/>
            <person name="Oguchi A."/>
            <person name="Fukui S."/>
            <person name="Fujita N."/>
            <person name="Takami H."/>
            <person name="Takai K."/>
        </authorList>
    </citation>
    <scope>NUCLEOTIDE SEQUENCE [LARGE SCALE GENOMIC DNA]</scope>
    <source>
        <strain evidence="12">DSM 14783 / JCM 11476 / NBRC 101012 / SSM1</strain>
    </source>
</reference>
<evidence type="ECO:0000256" key="3">
    <source>
        <dbReference type="ARBA" id="ARBA00022449"/>
    </source>
</evidence>
<keyword evidence="8 10" id="KW-0472">Membrane</keyword>
<evidence type="ECO:0000256" key="8">
    <source>
        <dbReference type="ARBA" id="ARBA00023136"/>
    </source>
</evidence>
<feature type="transmembrane region" description="Helical" evidence="10">
    <location>
        <begin position="377"/>
        <end position="397"/>
    </location>
</feature>
<evidence type="ECO:0000256" key="10">
    <source>
        <dbReference type="SAM" id="Phobius"/>
    </source>
</evidence>
<dbReference type="RefSeq" id="WP_013007533.1">
    <property type="nucleotide sequence ID" value="NC_013939.1"/>
</dbReference>
<dbReference type="STRING" id="639282.DEFDS_0807"/>
<keyword evidence="6 10" id="KW-1133">Transmembrane helix</keyword>
<dbReference type="AlphaFoldDB" id="D3PCG2"/>